<dbReference type="Proteomes" id="UP000076532">
    <property type="component" value="Unassembled WGS sequence"/>
</dbReference>
<reference evidence="3 4" key="1">
    <citation type="journal article" date="2016" name="Mol. Biol. Evol.">
        <title>Comparative Genomics of Early-Diverging Mushroom-Forming Fungi Provides Insights into the Origins of Lignocellulose Decay Capabilities.</title>
        <authorList>
            <person name="Nagy L.G."/>
            <person name="Riley R."/>
            <person name="Tritt A."/>
            <person name="Adam C."/>
            <person name="Daum C."/>
            <person name="Floudas D."/>
            <person name="Sun H."/>
            <person name="Yadav J.S."/>
            <person name="Pangilinan J."/>
            <person name="Larsson K.H."/>
            <person name="Matsuura K."/>
            <person name="Barry K."/>
            <person name="Labutti K."/>
            <person name="Kuo R."/>
            <person name="Ohm R.A."/>
            <person name="Bhattacharya S.S."/>
            <person name="Shirouzu T."/>
            <person name="Yoshinaga Y."/>
            <person name="Martin F.M."/>
            <person name="Grigoriev I.V."/>
            <person name="Hibbett D.S."/>
        </authorList>
    </citation>
    <scope>NUCLEOTIDE SEQUENCE [LARGE SCALE GENOMIC DNA]</scope>
    <source>
        <strain evidence="3 4">CBS 109695</strain>
    </source>
</reference>
<feature type="chain" id="PRO_5007997430" evidence="1">
    <location>
        <begin position="26"/>
        <end position="54"/>
    </location>
</feature>
<evidence type="ECO:0000313" key="2">
    <source>
        <dbReference type="EMBL" id="KZP29475.1"/>
    </source>
</evidence>
<dbReference type="AlphaFoldDB" id="A0A166SIC6"/>
<organism evidence="3 4">
    <name type="scientific">Athelia psychrophila</name>
    <dbReference type="NCBI Taxonomy" id="1759441"/>
    <lineage>
        <taxon>Eukaryota</taxon>
        <taxon>Fungi</taxon>
        <taxon>Dikarya</taxon>
        <taxon>Basidiomycota</taxon>
        <taxon>Agaricomycotina</taxon>
        <taxon>Agaricomycetes</taxon>
        <taxon>Agaricomycetidae</taxon>
        <taxon>Atheliales</taxon>
        <taxon>Atheliaceae</taxon>
        <taxon>Athelia</taxon>
    </lineage>
</organism>
<dbReference type="EMBL" id="KV417498">
    <property type="protein sequence ID" value="KZP29475.1"/>
    <property type="molecule type" value="Genomic_DNA"/>
</dbReference>
<dbReference type="EMBL" id="KV417498">
    <property type="protein sequence ID" value="KZP29481.1"/>
    <property type="molecule type" value="Genomic_DNA"/>
</dbReference>
<sequence length="54" mass="5622">MQFFKSTVFAALAFVAFAAAAPSEARECKPLLQSCSVDSECCSDGCLLGLCLVA</sequence>
<gene>
    <name evidence="2" type="ORF">FIBSPDRAFT_851471</name>
    <name evidence="3" type="ORF">FIBSPDRAFT_851477</name>
</gene>
<proteinExistence type="predicted"/>
<evidence type="ECO:0000313" key="3">
    <source>
        <dbReference type="EMBL" id="KZP29481.1"/>
    </source>
</evidence>
<evidence type="ECO:0000256" key="1">
    <source>
        <dbReference type="SAM" id="SignalP"/>
    </source>
</evidence>
<protein>
    <submittedName>
        <fullName evidence="3">Uncharacterized protein</fullName>
    </submittedName>
</protein>
<accession>A0A166SIC6</accession>
<evidence type="ECO:0000313" key="4">
    <source>
        <dbReference type="Proteomes" id="UP000076532"/>
    </source>
</evidence>
<name>A0A166SIC6_9AGAM</name>
<keyword evidence="1" id="KW-0732">Signal</keyword>
<keyword evidence="4" id="KW-1185">Reference proteome</keyword>
<feature type="signal peptide" evidence="1">
    <location>
        <begin position="1"/>
        <end position="25"/>
    </location>
</feature>